<dbReference type="AlphaFoldDB" id="A0A0A9ERA1"/>
<accession>A0A0A9ERA1</accession>
<dbReference type="EMBL" id="GBRH01197480">
    <property type="protein sequence ID" value="JAE00416.1"/>
    <property type="molecule type" value="Transcribed_RNA"/>
</dbReference>
<reference evidence="1" key="2">
    <citation type="journal article" date="2015" name="Data Brief">
        <title>Shoot transcriptome of the giant reed, Arundo donax.</title>
        <authorList>
            <person name="Barrero R.A."/>
            <person name="Guerrero F.D."/>
            <person name="Moolhuijzen P."/>
            <person name="Goolsby J.A."/>
            <person name="Tidwell J."/>
            <person name="Bellgard S.E."/>
            <person name="Bellgard M.I."/>
        </authorList>
    </citation>
    <scope>NUCLEOTIDE SEQUENCE</scope>
    <source>
        <tissue evidence="1">Shoot tissue taken approximately 20 cm above the soil surface</tissue>
    </source>
</reference>
<protein>
    <submittedName>
        <fullName evidence="1">Uncharacterized protein</fullName>
    </submittedName>
</protein>
<evidence type="ECO:0000313" key="1">
    <source>
        <dbReference type="EMBL" id="JAE00416.1"/>
    </source>
</evidence>
<organism evidence="1">
    <name type="scientific">Arundo donax</name>
    <name type="common">Giant reed</name>
    <name type="synonym">Donax arundinaceus</name>
    <dbReference type="NCBI Taxonomy" id="35708"/>
    <lineage>
        <taxon>Eukaryota</taxon>
        <taxon>Viridiplantae</taxon>
        <taxon>Streptophyta</taxon>
        <taxon>Embryophyta</taxon>
        <taxon>Tracheophyta</taxon>
        <taxon>Spermatophyta</taxon>
        <taxon>Magnoliopsida</taxon>
        <taxon>Liliopsida</taxon>
        <taxon>Poales</taxon>
        <taxon>Poaceae</taxon>
        <taxon>PACMAD clade</taxon>
        <taxon>Arundinoideae</taxon>
        <taxon>Arundineae</taxon>
        <taxon>Arundo</taxon>
    </lineage>
</organism>
<sequence length="32" mass="3789">MLLRDQFQYHKREEPKYASTTLPSSNCCRASQ</sequence>
<name>A0A0A9ERA1_ARUDO</name>
<reference evidence="1" key="1">
    <citation type="submission" date="2014-09" db="EMBL/GenBank/DDBJ databases">
        <authorList>
            <person name="Magalhaes I.L.F."/>
            <person name="Oliveira U."/>
            <person name="Santos F.R."/>
            <person name="Vidigal T.H.D.A."/>
            <person name="Brescovit A.D."/>
            <person name="Santos A.J."/>
        </authorList>
    </citation>
    <scope>NUCLEOTIDE SEQUENCE</scope>
    <source>
        <tissue evidence="1">Shoot tissue taken approximately 20 cm above the soil surface</tissue>
    </source>
</reference>
<proteinExistence type="predicted"/>